<keyword evidence="1" id="KW-0812">Transmembrane</keyword>
<proteinExistence type="predicted"/>
<sequence>MAVLLLARWVARAEAVAMHGLTPVGLKLWITQLQFAATTIRWYWWGTGLLALLLGLVAGLPSAIFIPAGLILLPPWAVLAALAAAQTVASAVVWGIVRRFQLADPAKELFPPTVGDFGAESMRLTFWPRLFPAFPLRFLDAVAAARIPPTHSLAMHLLPMALGNTLRLAIHVGWFHFLLAVVVDFRPFPDWDLGWFLALTLGECLGFLLPEMPEVAPAPARARQIVRTLARQS</sequence>
<accession>A0A367ZWS7</accession>
<keyword evidence="1" id="KW-0472">Membrane</keyword>
<evidence type="ECO:0000313" key="2">
    <source>
        <dbReference type="EMBL" id="RCK81781.1"/>
    </source>
</evidence>
<dbReference type="AlphaFoldDB" id="A0A367ZWS7"/>
<gene>
    <name evidence="2" type="ORF">OZSIB_0915</name>
</gene>
<name>A0A367ZWS7_9BACT</name>
<evidence type="ECO:0008006" key="4">
    <source>
        <dbReference type="Google" id="ProtNLM"/>
    </source>
</evidence>
<feature type="transmembrane region" description="Helical" evidence="1">
    <location>
        <begin position="49"/>
        <end position="70"/>
    </location>
</feature>
<evidence type="ECO:0000313" key="3">
    <source>
        <dbReference type="Proteomes" id="UP000252355"/>
    </source>
</evidence>
<protein>
    <recommendedName>
        <fullName evidence="4">TVP38/TMEM64 family membrane protein</fullName>
    </recommendedName>
</protein>
<evidence type="ECO:0000256" key="1">
    <source>
        <dbReference type="SAM" id="Phobius"/>
    </source>
</evidence>
<comment type="caution">
    <text evidence="2">The sequence shown here is derived from an EMBL/GenBank/DDBJ whole genome shotgun (WGS) entry which is preliminary data.</text>
</comment>
<feature type="transmembrane region" description="Helical" evidence="1">
    <location>
        <begin position="76"/>
        <end position="97"/>
    </location>
</feature>
<organism evidence="2 3">
    <name type="scientific">Candidatus Ozemobacter sibiricus</name>
    <dbReference type="NCBI Taxonomy" id="2268124"/>
    <lineage>
        <taxon>Bacteria</taxon>
        <taxon>Candidatus Ozemobacteria</taxon>
        <taxon>Candidatus Ozemobacterales</taxon>
        <taxon>Candidatus Ozemobacteraceae</taxon>
        <taxon>Candidatus Ozemobacter</taxon>
    </lineage>
</organism>
<keyword evidence="1" id="KW-1133">Transmembrane helix</keyword>
<reference evidence="2 3" key="1">
    <citation type="submission" date="2018-05" db="EMBL/GenBank/DDBJ databases">
        <title>A metagenomic window into the 2 km-deep terrestrial subsurface aquifer revealed taxonomically and functionally diverse microbial community comprising novel uncultured bacterial lineages.</title>
        <authorList>
            <person name="Kadnikov V.V."/>
            <person name="Mardanov A.V."/>
            <person name="Beletsky A.V."/>
            <person name="Banks D."/>
            <person name="Pimenov N.V."/>
            <person name="Frank Y.A."/>
            <person name="Karnachuk O.V."/>
            <person name="Ravin N.V."/>
        </authorList>
    </citation>
    <scope>NUCLEOTIDE SEQUENCE [LARGE SCALE GENOMIC DNA]</scope>
    <source>
        <strain evidence="2">BY5</strain>
    </source>
</reference>
<dbReference type="EMBL" id="QOQW01000001">
    <property type="protein sequence ID" value="RCK81781.1"/>
    <property type="molecule type" value="Genomic_DNA"/>
</dbReference>
<dbReference type="Proteomes" id="UP000252355">
    <property type="component" value="Unassembled WGS sequence"/>
</dbReference>